<reference evidence="1 2" key="1">
    <citation type="submission" date="2018-06" db="EMBL/GenBank/DDBJ databases">
        <authorList>
            <consortium name="Pathogen Informatics"/>
            <person name="Doyle S."/>
        </authorList>
    </citation>
    <scope>NUCLEOTIDE SEQUENCE [LARGE SCALE GENOMIC DNA]</scope>
    <source>
        <strain evidence="1 2">NCTC10994</strain>
    </source>
</reference>
<dbReference type="KEGG" id="rcr:NCTC10994_03772"/>
<organism evidence="1 2">
    <name type="scientific">Rhodococcus coprophilus</name>
    <dbReference type="NCBI Taxonomy" id="38310"/>
    <lineage>
        <taxon>Bacteria</taxon>
        <taxon>Bacillati</taxon>
        <taxon>Actinomycetota</taxon>
        <taxon>Actinomycetes</taxon>
        <taxon>Mycobacteriales</taxon>
        <taxon>Nocardiaceae</taxon>
        <taxon>Rhodococcus</taxon>
    </lineage>
</organism>
<evidence type="ECO:0008006" key="3">
    <source>
        <dbReference type="Google" id="ProtNLM"/>
    </source>
</evidence>
<dbReference type="AlphaFoldDB" id="A0A2X4UFP4"/>
<dbReference type="STRING" id="1219011.GCA_001895045_01635"/>
<proteinExistence type="predicted"/>
<keyword evidence="2" id="KW-1185">Reference proteome</keyword>
<sequence>MAAQDRVRFDEQGVAAIAGRLERSADDADHECRRILGNLEFGPRAAGARYRTGGAVVEEGYRRIRTAFGEWVTVVNAQADDLRSVSDRYTERDAGVAQNLNRLSGNDALTHLDRRPQ</sequence>
<accession>A0A2X4UFP4</accession>
<dbReference type="RefSeq" id="WP_072699570.1">
    <property type="nucleotide sequence ID" value="NZ_JAFBBL010000001.1"/>
</dbReference>
<gene>
    <name evidence="1" type="ORF">NCTC10994_03772</name>
</gene>
<evidence type="ECO:0000313" key="2">
    <source>
        <dbReference type="Proteomes" id="UP000249091"/>
    </source>
</evidence>
<name>A0A2X4UFP4_9NOCA</name>
<dbReference type="EMBL" id="LS483468">
    <property type="protein sequence ID" value="SQI37793.1"/>
    <property type="molecule type" value="Genomic_DNA"/>
</dbReference>
<dbReference type="Proteomes" id="UP000249091">
    <property type="component" value="Chromosome 1"/>
</dbReference>
<protein>
    <recommendedName>
        <fullName evidence="3">Excreted virulence factor EspC, type VII ESX diderm</fullName>
    </recommendedName>
</protein>
<evidence type="ECO:0000313" key="1">
    <source>
        <dbReference type="EMBL" id="SQI37793.1"/>
    </source>
</evidence>